<dbReference type="PANTHER" id="PTHR33910:SF1">
    <property type="entry name" value="PROTEIN TRANSLOCASE SUBUNIT SECE"/>
    <property type="match status" value="1"/>
</dbReference>
<evidence type="ECO:0000313" key="10">
    <source>
        <dbReference type="EMBL" id="MCS3904581.1"/>
    </source>
</evidence>
<evidence type="ECO:0000256" key="9">
    <source>
        <dbReference type="HAMAP-Rule" id="MF_00422"/>
    </source>
</evidence>
<keyword evidence="11" id="KW-1185">Reference proteome</keyword>
<dbReference type="PANTHER" id="PTHR33910">
    <property type="entry name" value="PROTEIN TRANSLOCASE SUBUNIT SECE"/>
    <property type="match status" value="1"/>
</dbReference>
<dbReference type="NCBIfam" id="TIGR00964">
    <property type="entry name" value="secE_bact"/>
    <property type="match status" value="1"/>
</dbReference>
<keyword evidence="8 9" id="KW-0472">Membrane</keyword>
<evidence type="ECO:0000256" key="6">
    <source>
        <dbReference type="ARBA" id="ARBA00022989"/>
    </source>
</evidence>
<comment type="subcellular location">
    <subcellularLocation>
        <location evidence="1">Membrane</location>
    </subcellularLocation>
</comment>
<comment type="caution">
    <text evidence="9">Lacks conserved residue(s) required for the propagation of feature annotation.</text>
</comment>
<dbReference type="PRINTS" id="PR01650">
    <property type="entry name" value="SECETRNLCASE"/>
</dbReference>
<evidence type="ECO:0000256" key="5">
    <source>
        <dbReference type="ARBA" id="ARBA00022927"/>
    </source>
</evidence>
<gene>
    <name evidence="9" type="primary">secE</name>
    <name evidence="10" type="ORF">J2T55_002620</name>
</gene>
<dbReference type="PROSITE" id="PS01067">
    <property type="entry name" value="SECE_SEC61G"/>
    <property type="match status" value="1"/>
</dbReference>
<dbReference type="AlphaFoldDB" id="A0AAE3HLK3"/>
<dbReference type="Pfam" id="PF00584">
    <property type="entry name" value="SecE"/>
    <property type="match status" value="1"/>
</dbReference>
<keyword evidence="5 9" id="KW-0653">Protein transport</keyword>
<accession>A0AAE3HLK3</accession>
<evidence type="ECO:0000256" key="7">
    <source>
        <dbReference type="ARBA" id="ARBA00023010"/>
    </source>
</evidence>
<dbReference type="NCBIfam" id="NF004371">
    <property type="entry name" value="PRK05740.1-1"/>
    <property type="match status" value="1"/>
</dbReference>
<feature type="transmembrane region" description="Helical" evidence="9">
    <location>
        <begin position="40"/>
        <end position="58"/>
    </location>
</feature>
<keyword evidence="3 9" id="KW-1003">Cell membrane</keyword>
<dbReference type="GO" id="GO:0005886">
    <property type="term" value="C:plasma membrane"/>
    <property type="evidence" value="ECO:0007669"/>
    <property type="project" value="UniProtKB-UniRule"/>
</dbReference>
<organism evidence="10 11">
    <name type="scientific">Methylohalomonas lacus</name>
    <dbReference type="NCBI Taxonomy" id="398773"/>
    <lineage>
        <taxon>Bacteria</taxon>
        <taxon>Pseudomonadati</taxon>
        <taxon>Pseudomonadota</taxon>
        <taxon>Gammaproteobacteria</taxon>
        <taxon>Methylohalomonadales</taxon>
        <taxon>Methylohalomonadaceae</taxon>
        <taxon>Methylohalomonas</taxon>
    </lineage>
</organism>
<feature type="transmembrane region" description="Helical" evidence="9">
    <location>
        <begin position="12"/>
        <end position="34"/>
    </location>
</feature>
<dbReference type="GO" id="GO:0009306">
    <property type="term" value="P:protein secretion"/>
    <property type="evidence" value="ECO:0007669"/>
    <property type="project" value="UniProtKB-UniRule"/>
</dbReference>
<dbReference type="GO" id="GO:0006605">
    <property type="term" value="P:protein targeting"/>
    <property type="evidence" value="ECO:0007669"/>
    <property type="project" value="UniProtKB-UniRule"/>
</dbReference>
<dbReference type="GO" id="GO:0043952">
    <property type="term" value="P:protein transport by the Sec complex"/>
    <property type="evidence" value="ECO:0007669"/>
    <property type="project" value="UniProtKB-UniRule"/>
</dbReference>
<evidence type="ECO:0000256" key="1">
    <source>
        <dbReference type="ARBA" id="ARBA00004370"/>
    </source>
</evidence>
<name>A0AAE3HLK3_9GAMM</name>
<dbReference type="InterPro" id="IPR001901">
    <property type="entry name" value="Translocase_SecE/Sec61-g"/>
</dbReference>
<comment type="similarity">
    <text evidence="9">Belongs to the SecE/SEC61-gamma family.</text>
</comment>
<keyword evidence="4 9" id="KW-0812">Transmembrane</keyword>
<evidence type="ECO:0000256" key="2">
    <source>
        <dbReference type="ARBA" id="ARBA00022448"/>
    </source>
</evidence>
<comment type="function">
    <text evidence="9">Essential subunit of the Sec protein translocation channel SecYEG. Clamps together the 2 halves of SecY. May contact the channel plug during translocation.</text>
</comment>
<dbReference type="Proteomes" id="UP001204445">
    <property type="component" value="Unassembled WGS sequence"/>
</dbReference>
<keyword evidence="2 9" id="KW-0813">Transport</keyword>
<evidence type="ECO:0000256" key="3">
    <source>
        <dbReference type="ARBA" id="ARBA00022475"/>
    </source>
</evidence>
<feature type="transmembrane region" description="Helical" evidence="9">
    <location>
        <begin position="93"/>
        <end position="117"/>
    </location>
</feature>
<dbReference type="GO" id="GO:0008320">
    <property type="term" value="F:protein transmembrane transporter activity"/>
    <property type="evidence" value="ECO:0007669"/>
    <property type="project" value="UniProtKB-UniRule"/>
</dbReference>
<keyword evidence="6 9" id="KW-1133">Transmembrane helix</keyword>
<proteinExistence type="inferred from homology"/>
<dbReference type="InterPro" id="IPR005807">
    <property type="entry name" value="SecE_bac"/>
</dbReference>
<dbReference type="Gene3D" id="1.20.5.1030">
    <property type="entry name" value="Preprotein translocase secy subunit"/>
    <property type="match status" value="1"/>
</dbReference>
<evidence type="ECO:0000256" key="4">
    <source>
        <dbReference type="ARBA" id="ARBA00022692"/>
    </source>
</evidence>
<comment type="subunit">
    <text evidence="9">Component of the Sec protein translocase complex. Heterotrimer consisting of SecY, SecE and SecG subunits. The heterotrimers can form oligomers, although 1 heterotrimer is thought to be able to translocate proteins. Interacts with the ribosome. Interacts with SecDF, and other proteins may be involved. Interacts with SecA.</text>
</comment>
<sequence length="123" mass="13732">MNSRVETEVSKLDTVKLAVALLLIVGGVVAFYLYPEQSTLLRTLGLLVVVGIAGAIAYQTDKGRQTWGFFQDAQIEVRKVVWPSRQETVQTTLLVILMVIVVALIMWLLDMFLGWAIRLLIGQ</sequence>
<dbReference type="EMBL" id="JANUCT010000028">
    <property type="protein sequence ID" value="MCS3904581.1"/>
    <property type="molecule type" value="Genomic_DNA"/>
</dbReference>
<keyword evidence="7 9" id="KW-0811">Translocation</keyword>
<comment type="caution">
    <text evidence="10">The sequence shown here is derived from an EMBL/GenBank/DDBJ whole genome shotgun (WGS) entry which is preliminary data.</text>
</comment>
<dbReference type="RefSeq" id="WP_259057760.1">
    <property type="nucleotide sequence ID" value="NZ_JANUCT010000028.1"/>
</dbReference>
<dbReference type="InterPro" id="IPR038379">
    <property type="entry name" value="SecE_sf"/>
</dbReference>
<reference evidence="10" key="1">
    <citation type="submission" date="2022-08" db="EMBL/GenBank/DDBJ databases">
        <title>Genomic Encyclopedia of Type Strains, Phase III (KMG-III): the genomes of soil and plant-associated and newly described type strains.</title>
        <authorList>
            <person name="Whitman W."/>
        </authorList>
    </citation>
    <scope>NUCLEOTIDE SEQUENCE</scope>
    <source>
        <strain evidence="10">HMT 1</strain>
    </source>
</reference>
<protein>
    <recommendedName>
        <fullName evidence="9">Protein translocase subunit SecE</fullName>
    </recommendedName>
</protein>
<dbReference type="HAMAP" id="MF_00422">
    <property type="entry name" value="SecE"/>
    <property type="match status" value="1"/>
</dbReference>
<evidence type="ECO:0000313" key="11">
    <source>
        <dbReference type="Proteomes" id="UP001204445"/>
    </source>
</evidence>
<evidence type="ECO:0000256" key="8">
    <source>
        <dbReference type="ARBA" id="ARBA00023136"/>
    </source>
</evidence>
<dbReference type="GO" id="GO:0065002">
    <property type="term" value="P:intracellular protein transmembrane transport"/>
    <property type="evidence" value="ECO:0007669"/>
    <property type="project" value="UniProtKB-UniRule"/>
</dbReference>